<feature type="compositionally biased region" description="Low complexity" evidence="1">
    <location>
        <begin position="23"/>
        <end position="36"/>
    </location>
</feature>
<gene>
    <name evidence="3" type="ORF">CHIRRI_LOCUS7119</name>
</gene>
<feature type="region of interest" description="Disordered" evidence="1">
    <location>
        <begin position="1"/>
        <end position="46"/>
    </location>
</feature>
<organism evidence="3 4">
    <name type="scientific">Chironomus riparius</name>
    <dbReference type="NCBI Taxonomy" id="315576"/>
    <lineage>
        <taxon>Eukaryota</taxon>
        <taxon>Metazoa</taxon>
        <taxon>Ecdysozoa</taxon>
        <taxon>Arthropoda</taxon>
        <taxon>Hexapoda</taxon>
        <taxon>Insecta</taxon>
        <taxon>Pterygota</taxon>
        <taxon>Neoptera</taxon>
        <taxon>Endopterygota</taxon>
        <taxon>Diptera</taxon>
        <taxon>Nematocera</taxon>
        <taxon>Chironomoidea</taxon>
        <taxon>Chironomidae</taxon>
        <taxon>Chironominae</taxon>
        <taxon>Chironomus</taxon>
    </lineage>
</organism>
<reference evidence="3" key="1">
    <citation type="submission" date="2022-01" db="EMBL/GenBank/DDBJ databases">
        <authorList>
            <person name="King R."/>
        </authorList>
    </citation>
    <scope>NUCLEOTIDE SEQUENCE</scope>
</reference>
<sequence>MRQSVEETSSDNNRRNSLFIPRASVSSSSSASVKSSNHSGKNPSHIMHNENFILRRSHSVDILKAHSSDNESKLTNQNYEKSFDESINQVDNVPVKMSLDHHYEKHQAYFLHKTRKRDPSATQSSSSSSSNQSNYSVNSLLLSVKNLENFNKSNGVIQKSHHRNKASSVHGFIDHNPNIILKSNYYFNYFLNQEANQFPMYEHRWKMLQNIANIPSKHDEKNFTSFNSHHKKEIEVDQLSTASSKTTTNFTVISLNDSDERLNKSKKAICRRSHTISILIFVMTTIFVIFISVMLFLMDMRNQKMPS</sequence>
<evidence type="ECO:0000256" key="2">
    <source>
        <dbReference type="SAM" id="Phobius"/>
    </source>
</evidence>
<proteinExistence type="predicted"/>
<keyword evidence="2" id="KW-0812">Transmembrane</keyword>
<evidence type="ECO:0000313" key="3">
    <source>
        <dbReference type="EMBL" id="CAG9804226.1"/>
    </source>
</evidence>
<name>A0A9N9WT43_9DIPT</name>
<keyword evidence="2" id="KW-1133">Transmembrane helix</keyword>
<dbReference type="EMBL" id="OU895878">
    <property type="protein sequence ID" value="CAG9804226.1"/>
    <property type="molecule type" value="Genomic_DNA"/>
</dbReference>
<evidence type="ECO:0000313" key="4">
    <source>
        <dbReference type="Proteomes" id="UP001153620"/>
    </source>
</evidence>
<dbReference type="OrthoDB" id="10574344at2759"/>
<accession>A0A9N9WT43</accession>
<protein>
    <submittedName>
        <fullName evidence="3">Uncharacterized protein</fullName>
    </submittedName>
</protein>
<keyword evidence="2" id="KW-0472">Membrane</keyword>
<feature type="compositionally biased region" description="Low complexity" evidence="1">
    <location>
        <begin position="123"/>
        <end position="134"/>
    </location>
</feature>
<dbReference type="AlphaFoldDB" id="A0A9N9WT43"/>
<dbReference type="Proteomes" id="UP001153620">
    <property type="component" value="Chromosome 2"/>
</dbReference>
<keyword evidence="4" id="KW-1185">Reference proteome</keyword>
<feature type="compositionally biased region" description="Polar residues" evidence="1">
    <location>
        <begin position="1"/>
        <end position="11"/>
    </location>
</feature>
<reference evidence="3" key="2">
    <citation type="submission" date="2022-10" db="EMBL/GenBank/DDBJ databases">
        <authorList>
            <consortium name="ENA_rothamsted_submissions"/>
            <consortium name="culmorum"/>
            <person name="King R."/>
        </authorList>
    </citation>
    <scope>NUCLEOTIDE SEQUENCE</scope>
</reference>
<evidence type="ECO:0000256" key="1">
    <source>
        <dbReference type="SAM" id="MobiDB-lite"/>
    </source>
</evidence>
<feature type="region of interest" description="Disordered" evidence="1">
    <location>
        <begin position="112"/>
        <end position="134"/>
    </location>
</feature>
<feature type="transmembrane region" description="Helical" evidence="2">
    <location>
        <begin position="276"/>
        <end position="297"/>
    </location>
</feature>